<accession>A0ABT9YSH1</accession>
<keyword evidence="3" id="KW-1185">Reference proteome</keyword>
<reference evidence="2 3" key="1">
    <citation type="submission" date="2023-07" db="EMBL/GenBank/DDBJ databases">
        <title>Genomic Encyclopedia of Type Strains, Phase IV (KMG-IV): sequencing the most valuable type-strain genomes for metagenomic binning, comparative biology and taxonomic classification.</title>
        <authorList>
            <person name="Goeker M."/>
        </authorList>
    </citation>
    <scope>NUCLEOTIDE SEQUENCE [LARGE SCALE GENOMIC DNA]</scope>
    <source>
        <strain evidence="2 3">DSM 105143</strain>
    </source>
</reference>
<dbReference type="PROSITE" id="PS51163">
    <property type="entry name" value="YRDC"/>
    <property type="match status" value="1"/>
</dbReference>
<organism evidence="2 3">
    <name type="scientific">Streptococcus moroccensis</name>
    <dbReference type="NCBI Taxonomy" id="1451356"/>
    <lineage>
        <taxon>Bacteria</taxon>
        <taxon>Bacillati</taxon>
        <taxon>Bacillota</taxon>
        <taxon>Bacilli</taxon>
        <taxon>Lactobacillales</taxon>
        <taxon>Streptococcaceae</taxon>
        <taxon>Streptococcus</taxon>
    </lineage>
</organism>
<dbReference type="InterPro" id="IPR017945">
    <property type="entry name" value="DHBP_synth_RibB-like_a/b_dom"/>
</dbReference>
<comment type="caution">
    <text evidence="2">The sequence shown here is derived from an EMBL/GenBank/DDBJ whole genome shotgun (WGS) entry which is preliminary data.</text>
</comment>
<proteinExistence type="predicted"/>
<gene>
    <name evidence="2" type="ORF">J2S23_001518</name>
</gene>
<dbReference type="InterPro" id="IPR006070">
    <property type="entry name" value="Sua5-like_dom"/>
</dbReference>
<evidence type="ECO:0000313" key="2">
    <source>
        <dbReference type="EMBL" id="MDQ0222943.1"/>
    </source>
</evidence>
<evidence type="ECO:0000259" key="1">
    <source>
        <dbReference type="PROSITE" id="PS51163"/>
    </source>
</evidence>
<dbReference type="Gene3D" id="3.90.870.10">
    <property type="entry name" value="DHBP synthase"/>
    <property type="match status" value="1"/>
</dbReference>
<dbReference type="Pfam" id="PF01300">
    <property type="entry name" value="Sua5_yciO_yrdC"/>
    <property type="match status" value="1"/>
</dbReference>
<dbReference type="Proteomes" id="UP001223079">
    <property type="component" value="Unassembled WGS sequence"/>
</dbReference>
<dbReference type="RefSeq" id="WP_307122119.1">
    <property type="nucleotide sequence ID" value="NZ_JAUSTM010000014.1"/>
</dbReference>
<protein>
    <submittedName>
        <fullName evidence="2">tRNA A37 threonylcarbamoyladenosine synthetase subunit TsaC/SUA5/YrdC</fullName>
    </submittedName>
</protein>
<sequence>MTKQLHWDGNLSQEGLAILQNTGGLIVCPTKVGYIIMTSDKEGLERKFDAKERKRNKPGVVLCGSMEELRKLAQLTPEIDAFYQKHWDEDILLGCILPWKPEAFEKLKAYGDGREELMTDVRGTSCFVIKFGVAGEQIAKEMWESEGKMVYASSANPSGKGNRGKVEGIGERIASKVDLILEADDYVASIQPDKTIETRYEQGVMVSMVDSEGTLIPEQGADSRSIEPCPVVIRKGLDIDKIMMHLSDHFNSWNYRQGEYY</sequence>
<dbReference type="SUPFAM" id="SSF55821">
    <property type="entry name" value="YrdC/RibB"/>
    <property type="match status" value="1"/>
</dbReference>
<name>A0ABT9YSH1_9STRE</name>
<feature type="domain" description="YrdC-like" evidence="1">
    <location>
        <begin position="9"/>
        <end position="215"/>
    </location>
</feature>
<dbReference type="EMBL" id="JAUSTM010000014">
    <property type="protein sequence ID" value="MDQ0222943.1"/>
    <property type="molecule type" value="Genomic_DNA"/>
</dbReference>
<evidence type="ECO:0000313" key="3">
    <source>
        <dbReference type="Proteomes" id="UP001223079"/>
    </source>
</evidence>